<feature type="transmembrane region" description="Helical" evidence="1">
    <location>
        <begin position="66"/>
        <end position="87"/>
    </location>
</feature>
<evidence type="ECO:0000313" key="3">
    <source>
        <dbReference type="Proteomes" id="UP000036608"/>
    </source>
</evidence>
<feature type="transmembrane region" description="Helical" evidence="1">
    <location>
        <begin position="6"/>
        <end position="27"/>
    </location>
</feature>
<accession>A0A0H5AEG6</accession>
<gene>
    <name evidence="2" type="ORF">AA957_26830</name>
</gene>
<reference evidence="3" key="2">
    <citation type="submission" date="2015-05" db="EMBL/GenBank/DDBJ databases">
        <authorList>
            <person name="Swarnkar M.K."/>
            <person name="Vyas P."/>
            <person name="Rahi P."/>
            <person name="Thakur R."/>
            <person name="Thakur N."/>
            <person name="Singh A.K."/>
            <person name="Gulati A."/>
        </authorList>
    </citation>
    <scope>NUCLEOTIDE SEQUENCE [LARGE SCALE GENOMIC DNA]</scope>
    <source>
        <strain evidence="3">745</strain>
    </source>
</reference>
<sequence>MRAELAQYGGITVMVPAAIIIAVWLWYSNPRALRTWVLTVGATYSLVALSKLLFKGWGLSFQHLDIAVLSGHAMNTCLMVTVGASLVARQFNPALRWPAALVGVLASLWFSAYCVAPYIHPLNEALAGAVLGAGAAFVFLWRIEATPVDVSPSFIGGGLVVLLACALLPKYNAELLLNRVAITLSGAEQAHQEPSWRSDAAHRKAE</sequence>
<dbReference type="Proteomes" id="UP000036608">
    <property type="component" value="Chromosome"/>
</dbReference>
<evidence type="ECO:0000313" key="2">
    <source>
        <dbReference type="EMBL" id="AKS09574.1"/>
    </source>
</evidence>
<evidence type="ECO:0000256" key="1">
    <source>
        <dbReference type="SAM" id="Phobius"/>
    </source>
</evidence>
<proteinExistence type="predicted"/>
<name>A0A0H5AEG6_9PSED</name>
<organism evidence="2 3">
    <name type="scientific">Pseudomonas trivialis</name>
    <dbReference type="NCBI Taxonomy" id="200450"/>
    <lineage>
        <taxon>Bacteria</taxon>
        <taxon>Pseudomonadati</taxon>
        <taxon>Pseudomonadota</taxon>
        <taxon>Gammaproteobacteria</taxon>
        <taxon>Pseudomonadales</taxon>
        <taxon>Pseudomonadaceae</taxon>
        <taxon>Pseudomonas</taxon>
    </lineage>
</organism>
<keyword evidence="1" id="KW-1133">Transmembrane helix</keyword>
<feature type="transmembrane region" description="Helical" evidence="1">
    <location>
        <begin position="99"/>
        <end position="119"/>
    </location>
</feature>
<dbReference type="RefSeq" id="WP_049712861.1">
    <property type="nucleotide sequence ID" value="NZ_CP011507.1"/>
</dbReference>
<dbReference type="AlphaFoldDB" id="A0A0H5AEG6"/>
<feature type="transmembrane region" description="Helical" evidence="1">
    <location>
        <begin position="150"/>
        <end position="169"/>
    </location>
</feature>
<reference evidence="2 3" key="1">
    <citation type="journal article" date="2015" name="Genome Announc.">
        <title>Complete Genome Sequence of the Rhizobacterium Pseudomonas trivialis Strain IHBB745 with Multiple Plant Growth-Promoting Activities and Tolerance to Desiccation and Alkalinity.</title>
        <authorList>
            <person name="Gulati A."/>
            <person name="Swarnkar M.K."/>
            <person name="Vyas P."/>
            <person name="Rahi P."/>
            <person name="Thakur R."/>
            <person name="Thakur N."/>
            <person name="Singh A.K."/>
        </authorList>
    </citation>
    <scope>NUCLEOTIDE SEQUENCE [LARGE SCALE GENOMIC DNA]</scope>
    <source>
        <strain evidence="3">745</strain>
    </source>
</reference>
<dbReference type="PATRIC" id="fig|200450.3.peg.5514"/>
<keyword evidence="1" id="KW-0812">Transmembrane</keyword>
<dbReference type="EMBL" id="CP011507">
    <property type="protein sequence ID" value="AKS09574.1"/>
    <property type="molecule type" value="Genomic_DNA"/>
</dbReference>
<protein>
    <recommendedName>
        <fullName evidence="4">Phosphoesterase</fullName>
    </recommendedName>
</protein>
<keyword evidence="1" id="KW-0472">Membrane</keyword>
<feature type="transmembrane region" description="Helical" evidence="1">
    <location>
        <begin position="36"/>
        <end position="54"/>
    </location>
</feature>
<dbReference type="KEGG" id="ptv:AA957_26830"/>
<feature type="transmembrane region" description="Helical" evidence="1">
    <location>
        <begin position="125"/>
        <end position="143"/>
    </location>
</feature>
<evidence type="ECO:0008006" key="4">
    <source>
        <dbReference type="Google" id="ProtNLM"/>
    </source>
</evidence>